<name>A0A233SS70_STRDA</name>
<feature type="region of interest" description="Disordered" evidence="1">
    <location>
        <begin position="259"/>
        <end position="281"/>
    </location>
</feature>
<evidence type="ECO:0000313" key="3">
    <source>
        <dbReference type="Proteomes" id="UP000215483"/>
    </source>
</evidence>
<evidence type="ECO:0000313" key="2">
    <source>
        <dbReference type="EMBL" id="OXY98481.1"/>
    </source>
</evidence>
<reference evidence="2 3" key="1">
    <citation type="submission" date="2016-07" db="EMBL/GenBank/DDBJ databases">
        <title>Draft genome of Streptomyces diastatochromogenes.</title>
        <authorList>
            <person name="Podduturi R."/>
            <person name="Lukassen M.B."/>
            <person name="Clausen N."/>
            <person name="Nielsen J.L."/>
            <person name="Jorgensen N.O."/>
        </authorList>
    </citation>
    <scope>NUCLEOTIDE SEQUENCE [LARGE SCALE GENOMIC DNA]</scope>
    <source>
        <strain evidence="2 3">DSM 40608</strain>
    </source>
</reference>
<accession>A0A233SS70</accession>
<dbReference type="EMBL" id="MCGQ01000007">
    <property type="protein sequence ID" value="OXY98481.1"/>
    <property type="molecule type" value="Genomic_DNA"/>
</dbReference>
<sequence length="281" mass="29012">MTLPAAVFGTAVRVLRTAAGRRALQLAMLVGGLFLLGFLCGEQAHAADGTPVAPVPSLTSVRPVGGQHEDAVRTVTERVVTDRVVTDRVVTPVRKVVQTASHAFEGTRAEAPALPTTSAVPSMPLPKLPKLPEVSEELPVHPLPAPVTPEPRADRPGSSAPAADQGDRARTEARTAVSARPPAAVYGPDFAPPAHVLRAPAQLPVHRAASAVDAPAQPAPTGDPDGVLGKQAADGTASRHGDAYAVTLDGRAPLRLLPGTAARVDAPGTRERHRDIPVFPG</sequence>
<feature type="region of interest" description="Disordered" evidence="1">
    <location>
        <begin position="108"/>
        <end position="180"/>
    </location>
</feature>
<comment type="caution">
    <text evidence="2">The sequence shown here is derived from an EMBL/GenBank/DDBJ whole genome shotgun (WGS) entry which is preliminary data.</text>
</comment>
<feature type="compositionally biased region" description="Basic and acidic residues" evidence="1">
    <location>
        <begin position="268"/>
        <end position="281"/>
    </location>
</feature>
<evidence type="ECO:0000256" key="1">
    <source>
        <dbReference type="SAM" id="MobiDB-lite"/>
    </source>
</evidence>
<organism evidence="2 3">
    <name type="scientific">Streptomyces diastatochromogenes</name>
    <dbReference type="NCBI Taxonomy" id="42236"/>
    <lineage>
        <taxon>Bacteria</taxon>
        <taxon>Bacillati</taxon>
        <taxon>Actinomycetota</taxon>
        <taxon>Actinomycetes</taxon>
        <taxon>Kitasatosporales</taxon>
        <taxon>Streptomycetaceae</taxon>
        <taxon>Streptomyces</taxon>
    </lineage>
</organism>
<keyword evidence="3" id="KW-1185">Reference proteome</keyword>
<feature type="compositionally biased region" description="Low complexity" evidence="1">
    <location>
        <begin position="211"/>
        <end position="220"/>
    </location>
</feature>
<feature type="region of interest" description="Disordered" evidence="1">
    <location>
        <begin position="211"/>
        <end position="240"/>
    </location>
</feature>
<dbReference type="AlphaFoldDB" id="A0A233SS70"/>
<proteinExistence type="predicted"/>
<protein>
    <submittedName>
        <fullName evidence="2">Uncharacterized protein</fullName>
    </submittedName>
</protein>
<gene>
    <name evidence="2" type="ORF">BEK98_06415</name>
</gene>
<dbReference type="Proteomes" id="UP000215483">
    <property type="component" value="Unassembled WGS sequence"/>
</dbReference>